<dbReference type="Proteomes" id="UP000006833">
    <property type="component" value="Chromosome"/>
</dbReference>
<name>A8LPY1_DINSH</name>
<keyword evidence="10" id="KW-1185">Reference proteome</keyword>
<accession>A8LPY1</accession>
<reference evidence="10" key="1">
    <citation type="journal article" date="2010" name="ISME J.">
        <title>The complete genome sequence of the algal symbiont Dinoroseobacter shibae: a hitchhiker's guide to life in the sea.</title>
        <authorList>
            <person name="Wagner-Dobler I."/>
            <person name="Ballhausen B."/>
            <person name="Berger M."/>
            <person name="Brinkhoff T."/>
            <person name="Buchholz I."/>
            <person name="Bunk B."/>
            <person name="Cypionka H."/>
            <person name="Daniel R."/>
            <person name="Drepper T."/>
            <person name="Gerdts G."/>
            <person name="Hahnke S."/>
            <person name="Han C."/>
            <person name="Jahn D."/>
            <person name="Kalhoefer D."/>
            <person name="Kiss H."/>
            <person name="Klenk H.P."/>
            <person name="Kyrpides N."/>
            <person name="Liebl W."/>
            <person name="Liesegang H."/>
            <person name="Meincke L."/>
            <person name="Pati A."/>
            <person name="Petersen J."/>
            <person name="Piekarski T."/>
            <person name="Pommerenke C."/>
            <person name="Pradella S."/>
            <person name="Pukall R."/>
            <person name="Rabus R."/>
            <person name="Stackebrandt E."/>
            <person name="Thole S."/>
            <person name="Thompson L."/>
            <person name="Tielen P."/>
            <person name="Tomasch J."/>
            <person name="von Jan M."/>
            <person name="Wanphrut N."/>
            <person name="Wichels A."/>
            <person name="Zech H."/>
            <person name="Simon M."/>
        </authorList>
    </citation>
    <scope>NUCLEOTIDE SEQUENCE [LARGE SCALE GENOMIC DNA]</scope>
    <source>
        <strain evidence="10">DSM 16493 / NCIMB 14021 / DFL 12</strain>
    </source>
</reference>
<dbReference type="Gene3D" id="1.20.1600.10">
    <property type="entry name" value="Outer membrane efflux proteins (OEP)"/>
    <property type="match status" value="1"/>
</dbReference>
<proteinExistence type="inferred from homology"/>
<dbReference type="STRING" id="398580.Dshi_2098"/>
<dbReference type="NCBIfam" id="TIGR01844">
    <property type="entry name" value="type_I_sec_TolC"/>
    <property type="match status" value="1"/>
</dbReference>
<dbReference type="InterPro" id="IPR051906">
    <property type="entry name" value="TolC-like"/>
</dbReference>
<dbReference type="HOGENOM" id="CLU_012817_0_1_5"/>
<dbReference type="Pfam" id="PF02321">
    <property type="entry name" value="OEP"/>
    <property type="match status" value="2"/>
</dbReference>
<dbReference type="SUPFAM" id="SSF56954">
    <property type="entry name" value="Outer membrane efflux proteins (OEP)"/>
    <property type="match status" value="1"/>
</dbReference>
<dbReference type="PANTHER" id="PTHR30026:SF22">
    <property type="entry name" value="OUTER MEMBRANE EFFLUX PROTEIN"/>
    <property type="match status" value="1"/>
</dbReference>
<keyword evidence="5" id="KW-0812">Transmembrane</keyword>
<protein>
    <submittedName>
        <fullName evidence="9">Putative outer membrane protein tolC</fullName>
    </submittedName>
</protein>
<dbReference type="GO" id="GO:0015562">
    <property type="term" value="F:efflux transmembrane transporter activity"/>
    <property type="evidence" value="ECO:0007669"/>
    <property type="project" value="InterPro"/>
</dbReference>
<dbReference type="GO" id="GO:0015288">
    <property type="term" value="F:porin activity"/>
    <property type="evidence" value="ECO:0007669"/>
    <property type="project" value="TreeGrafter"/>
</dbReference>
<dbReference type="AlphaFoldDB" id="A8LPY1"/>
<evidence type="ECO:0000256" key="3">
    <source>
        <dbReference type="ARBA" id="ARBA00022448"/>
    </source>
</evidence>
<dbReference type="EMBL" id="CP000830">
    <property type="protein sequence ID" value="ABV93835.1"/>
    <property type="molecule type" value="Genomic_DNA"/>
</dbReference>
<keyword evidence="4" id="KW-1134">Transmembrane beta strand</keyword>
<evidence type="ECO:0000256" key="7">
    <source>
        <dbReference type="ARBA" id="ARBA00023237"/>
    </source>
</evidence>
<feature type="chain" id="PRO_5002723002" evidence="8">
    <location>
        <begin position="26"/>
        <end position="456"/>
    </location>
</feature>
<keyword evidence="7" id="KW-0998">Cell outer membrane</keyword>
<feature type="signal peptide" evidence="8">
    <location>
        <begin position="1"/>
        <end position="25"/>
    </location>
</feature>
<evidence type="ECO:0000256" key="5">
    <source>
        <dbReference type="ARBA" id="ARBA00022692"/>
    </source>
</evidence>
<evidence type="ECO:0000313" key="9">
    <source>
        <dbReference type="EMBL" id="ABV93835.1"/>
    </source>
</evidence>
<keyword evidence="3" id="KW-0813">Transport</keyword>
<evidence type="ECO:0000313" key="10">
    <source>
        <dbReference type="Proteomes" id="UP000006833"/>
    </source>
</evidence>
<evidence type="ECO:0000256" key="8">
    <source>
        <dbReference type="SAM" id="SignalP"/>
    </source>
</evidence>
<evidence type="ECO:0000256" key="6">
    <source>
        <dbReference type="ARBA" id="ARBA00023136"/>
    </source>
</evidence>
<dbReference type="KEGG" id="dsh:Dshi_2098"/>
<dbReference type="GO" id="GO:1990281">
    <property type="term" value="C:efflux pump complex"/>
    <property type="evidence" value="ECO:0007669"/>
    <property type="project" value="TreeGrafter"/>
</dbReference>
<keyword evidence="6" id="KW-0472">Membrane</keyword>
<keyword evidence="8" id="KW-0732">Signal</keyword>
<comment type="similarity">
    <text evidence="2">Belongs to the outer membrane factor (OMF) (TC 1.B.17) family.</text>
</comment>
<dbReference type="eggNOG" id="COG1538">
    <property type="taxonomic scope" value="Bacteria"/>
</dbReference>
<evidence type="ECO:0000256" key="1">
    <source>
        <dbReference type="ARBA" id="ARBA00004442"/>
    </source>
</evidence>
<gene>
    <name evidence="9" type="ordered locus">Dshi_2098</name>
</gene>
<sequence length="456" mass="48908">MFSKFVRHTVLGAAVLCAASGAAMAQSLTDALVDTYKNSELIEQSRALLRSADEDVAIAVSRLRPILNYSADYGYSDNFGRETDNGSLGITASLLLFDFGRTRLGIEANKELVLATREALRATEQDVLLEGVSAFLNVRGANDNVDLRRNNVRVITEQLRAARDRFEVGEVTRTDVAQAEARLAEANANLTRALGQQAAAREVYRAVVGQFPQSLAPPPPSPAIPATVEEATSIAERTHPSILQGRHNVRASEIVAEVAQKAILPTASATANISRSIRDSLDDTTDSSIGLTLSGPIYQGGGLSAQYRQALAGVENARATLNQSVLVIRQRVGIAWAEILVTRANIDSTRRQVEAAEIAFEGVTEEARLGARTTLDVLDAEQDVLDARTALLSAEISAVQAVYDLLSAMGLMTVDYLGLPVPTYDPAAYFNAVSNAPATSTQGARLDRVLQSIMRD</sequence>
<evidence type="ECO:0000256" key="2">
    <source>
        <dbReference type="ARBA" id="ARBA00007613"/>
    </source>
</evidence>
<evidence type="ECO:0000256" key="4">
    <source>
        <dbReference type="ARBA" id="ARBA00022452"/>
    </source>
</evidence>
<dbReference type="GO" id="GO:0009279">
    <property type="term" value="C:cell outer membrane"/>
    <property type="evidence" value="ECO:0007669"/>
    <property type="project" value="UniProtKB-SubCell"/>
</dbReference>
<dbReference type="InterPro" id="IPR003423">
    <property type="entry name" value="OMP_efflux"/>
</dbReference>
<dbReference type="PANTHER" id="PTHR30026">
    <property type="entry name" value="OUTER MEMBRANE PROTEIN TOLC"/>
    <property type="match status" value="1"/>
</dbReference>
<comment type="subcellular location">
    <subcellularLocation>
        <location evidence="1">Cell outer membrane</location>
    </subcellularLocation>
</comment>
<organism evidence="9 10">
    <name type="scientific">Dinoroseobacter shibae (strain DSM 16493 / NCIMB 14021 / DFL 12)</name>
    <dbReference type="NCBI Taxonomy" id="398580"/>
    <lineage>
        <taxon>Bacteria</taxon>
        <taxon>Pseudomonadati</taxon>
        <taxon>Pseudomonadota</taxon>
        <taxon>Alphaproteobacteria</taxon>
        <taxon>Rhodobacterales</taxon>
        <taxon>Roseobacteraceae</taxon>
        <taxon>Dinoroseobacter</taxon>
    </lineage>
</organism>
<dbReference type="InterPro" id="IPR010130">
    <property type="entry name" value="T1SS_OMP_TolC"/>
</dbReference>